<dbReference type="RefSeq" id="WP_407338019.1">
    <property type="nucleotide sequence ID" value="NZ_CP136862.1"/>
</dbReference>
<reference evidence="2 3" key="1">
    <citation type="submission" date="2023-10" db="EMBL/GenBank/DDBJ databases">
        <title>Novel methanotroph of the genus Methylocapsa from a subarctic wetland.</title>
        <authorList>
            <person name="Belova S.E."/>
            <person name="Oshkin I.Y."/>
            <person name="Miroshnikov K."/>
            <person name="Dedysh S.N."/>
        </authorList>
    </citation>
    <scope>NUCLEOTIDE SEQUENCE [LARGE SCALE GENOMIC DNA]</scope>
    <source>
        <strain evidence="2 3">RX1</strain>
    </source>
</reference>
<name>A0ABZ0HP96_9HYPH</name>
<organism evidence="2 3">
    <name type="scientific">Methylocapsa polymorpha</name>
    <dbReference type="NCBI Taxonomy" id="3080828"/>
    <lineage>
        <taxon>Bacteria</taxon>
        <taxon>Pseudomonadati</taxon>
        <taxon>Pseudomonadota</taxon>
        <taxon>Alphaproteobacteria</taxon>
        <taxon>Hyphomicrobiales</taxon>
        <taxon>Beijerinckiaceae</taxon>
        <taxon>Methylocapsa</taxon>
    </lineage>
</organism>
<accession>A0ABZ0HP96</accession>
<evidence type="ECO:0000313" key="3">
    <source>
        <dbReference type="Proteomes" id="UP001626536"/>
    </source>
</evidence>
<proteinExistence type="predicted"/>
<sequence length="440" mass="47499">MASTDRFCALLSLCAAALFLDAGLYAHAADVAAKPAAPPPAWIDTLTVSGAVEAGETFNPAYPPNGLNFGQLFTDKSNLALLNQALLTIQRPLDPNATGYDFGFKVQTMYGSDARYTHFLGELDYIIPNRTQFDVVEAYGVVHLPWLYKGGVDVKFGQYVTLEGAEVISASDNLLYSHSYIFNFGVPLKHTGVMTISHIDPLVDIYAGVDSGVNTSVGWPGDNNRGVAFHGGVGLNLLDGNFTILATTHIGPENPDVPAVIAGCACNPNRALRYLDDVTTTWKVTDKLTLINDINYIHDNAFHASGYGVAQYAAYAITDWLKIVGRAEVWRDAEGFFVAAYPGNFDFVNVEHGFNFLNLGGGSFFSYGFISAPAPTTYLELTAGLNITPTLPADPALPLIKALIVRPEIRYDASLSHTTPFDAGRKASQFTFAGDIIVKF</sequence>
<evidence type="ECO:0000313" key="2">
    <source>
        <dbReference type="EMBL" id="WOJ88580.1"/>
    </source>
</evidence>
<evidence type="ECO:0000256" key="1">
    <source>
        <dbReference type="SAM" id="SignalP"/>
    </source>
</evidence>
<gene>
    <name evidence="2" type="ORF">RZS28_12195</name>
</gene>
<dbReference type="InterPro" id="IPR011486">
    <property type="entry name" value="BBP2"/>
</dbReference>
<protein>
    <submittedName>
        <fullName evidence="2">Outer membrane beta-barrel protein</fullName>
    </submittedName>
</protein>
<feature type="signal peptide" evidence="1">
    <location>
        <begin position="1"/>
        <end position="28"/>
    </location>
</feature>
<dbReference type="EMBL" id="CP136862">
    <property type="protein sequence ID" value="WOJ88580.1"/>
    <property type="molecule type" value="Genomic_DNA"/>
</dbReference>
<feature type="chain" id="PRO_5045505916" evidence="1">
    <location>
        <begin position="29"/>
        <end position="440"/>
    </location>
</feature>
<keyword evidence="1" id="KW-0732">Signal</keyword>
<dbReference type="Pfam" id="PF07642">
    <property type="entry name" value="BBP2"/>
    <property type="match status" value="1"/>
</dbReference>
<dbReference type="Proteomes" id="UP001626536">
    <property type="component" value="Chromosome"/>
</dbReference>
<keyword evidence="3" id="KW-1185">Reference proteome</keyword>